<keyword evidence="9 11" id="KW-0472">Membrane</keyword>
<dbReference type="AlphaFoldDB" id="A0A9P6W5G2"/>
<evidence type="ECO:0000256" key="3">
    <source>
        <dbReference type="ARBA" id="ARBA00022448"/>
    </source>
</evidence>
<feature type="compositionally biased region" description="Low complexity" evidence="10">
    <location>
        <begin position="225"/>
        <end position="246"/>
    </location>
</feature>
<dbReference type="PANTHER" id="PTHR13050:SF7">
    <property type="entry name" value="VESICLE TRANSPORT PROTEIN USE1"/>
    <property type="match status" value="1"/>
</dbReference>
<evidence type="ECO:0000256" key="5">
    <source>
        <dbReference type="ARBA" id="ARBA00022824"/>
    </source>
</evidence>
<keyword evidence="8 11" id="KW-1133">Transmembrane helix</keyword>
<gene>
    <name evidence="12" type="ORF">C6P46_000272</name>
</gene>
<evidence type="ECO:0000256" key="4">
    <source>
        <dbReference type="ARBA" id="ARBA00022692"/>
    </source>
</evidence>
<comment type="similarity">
    <text evidence="2">Belongs to the USE1 family.</text>
</comment>
<keyword evidence="7" id="KW-0653">Protein transport</keyword>
<feature type="compositionally biased region" description="Basic and acidic residues" evidence="10">
    <location>
        <begin position="181"/>
        <end position="192"/>
    </location>
</feature>
<keyword evidence="5" id="KW-0256">Endoplasmic reticulum</keyword>
<evidence type="ECO:0000313" key="13">
    <source>
        <dbReference type="Proteomes" id="UP000777482"/>
    </source>
</evidence>
<dbReference type="GO" id="GO:0005789">
    <property type="term" value="C:endoplasmic reticulum membrane"/>
    <property type="evidence" value="ECO:0007669"/>
    <property type="project" value="UniProtKB-SubCell"/>
</dbReference>
<feature type="region of interest" description="Disordered" evidence="10">
    <location>
        <begin position="317"/>
        <end position="344"/>
    </location>
</feature>
<comment type="caution">
    <text evidence="12">The sequence shown here is derived from an EMBL/GenBank/DDBJ whole genome shotgun (WGS) entry which is preliminary data.</text>
</comment>
<dbReference type="InterPro" id="IPR019150">
    <property type="entry name" value="Vesicle_transport_protein_Use1"/>
</dbReference>
<feature type="region of interest" description="Disordered" evidence="10">
    <location>
        <begin position="413"/>
        <end position="432"/>
    </location>
</feature>
<dbReference type="GO" id="GO:0015031">
    <property type="term" value="P:protein transport"/>
    <property type="evidence" value="ECO:0007669"/>
    <property type="project" value="UniProtKB-KW"/>
</dbReference>
<evidence type="ECO:0000256" key="1">
    <source>
        <dbReference type="ARBA" id="ARBA00004163"/>
    </source>
</evidence>
<name>A0A9P6W5G2_RHOMI</name>
<evidence type="ECO:0000256" key="2">
    <source>
        <dbReference type="ARBA" id="ARBA00007891"/>
    </source>
</evidence>
<proteinExistence type="inferred from homology"/>
<feature type="compositionally biased region" description="Pro residues" evidence="10">
    <location>
        <begin position="127"/>
        <end position="136"/>
    </location>
</feature>
<dbReference type="OrthoDB" id="4506189at2759"/>
<accession>A0A9P6W5G2</accession>
<feature type="compositionally biased region" description="Pro residues" evidence="10">
    <location>
        <begin position="210"/>
        <end position="224"/>
    </location>
</feature>
<feature type="region of interest" description="Disordered" evidence="10">
    <location>
        <begin position="123"/>
        <end position="276"/>
    </location>
</feature>
<feature type="transmembrane region" description="Helical" evidence="11">
    <location>
        <begin position="442"/>
        <end position="462"/>
    </location>
</feature>
<keyword evidence="4 11" id="KW-0812">Transmembrane</keyword>
<dbReference type="PANTHER" id="PTHR13050">
    <property type="entry name" value="USE1-LIKE PROTEIN"/>
    <property type="match status" value="1"/>
</dbReference>
<evidence type="ECO:0000256" key="10">
    <source>
        <dbReference type="SAM" id="MobiDB-lite"/>
    </source>
</evidence>
<sequence length="465" mass="49099">MTARDCATAAHLVRLLDSLSSPSPSPPPYLALLNYAATARQARKVLDRLLLGLNDNDDDSQHRTLLLDLDTRLSAAEQQLARLAPAQSGSSSSTLLSPPAETIRAYRDSDPLLASLADLADLAVLPSQPPPPPPPLRASSPRRKSSSSSSSSSSTDPRTKDNLLLATAADSNSLESASSQRNEDAARNRTTEPSKPSAADLRAASALVDRPPPPTPATQPPPTRPILASSNPGASSSSSSSSLNPSLTTARPRRPQQQPTTLANSNPSGIGTGTGLATNARLRDNEEEEKKPPVPAYLAAKRARAAAAAKKKEKEKLAASAASDSEKALADELAADDDDDPDDDAAVIKKLDDLIPADSTPVGAAGNDLLGQHHALQTSLLSSLTSLSGALKQSTLSFSDNLAKDKEVVTRAQEQLEQSEQGMKKQQGRLKDVRGKSRGTTYWTLGLLAIVFMLWFLTFLLIKVT</sequence>
<dbReference type="GO" id="GO:0031201">
    <property type="term" value="C:SNARE complex"/>
    <property type="evidence" value="ECO:0007669"/>
    <property type="project" value="TreeGrafter"/>
</dbReference>
<reference evidence="12 13" key="1">
    <citation type="submission" date="2020-11" db="EMBL/GenBank/DDBJ databases">
        <title>Kefir isolates.</title>
        <authorList>
            <person name="Marcisauskas S."/>
            <person name="Kim Y."/>
            <person name="Blasche S."/>
        </authorList>
    </citation>
    <scope>NUCLEOTIDE SEQUENCE [LARGE SCALE GENOMIC DNA]</scope>
    <source>
        <strain evidence="12 13">KR</strain>
    </source>
</reference>
<keyword evidence="6" id="KW-0931">ER-Golgi transport</keyword>
<dbReference type="EMBL" id="PUHQ01000010">
    <property type="protein sequence ID" value="KAG0665175.1"/>
    <property type="molecule type" value="Genomic_DNA"/>
</dbReference>
<dbReference type="Pfam" id="PF09753">
    <property type="entry name" value="Use1"/>
    <property type="match status" value="1"/>
</dbReference>
<feature type="compositionally biased region" description="Polar residues" evidence="10">
    <location>
        <begin position="169"/>
        <end position="180"/>
    </location>
</feature>
<evidence type="ECO:0000256" key="11">
    <source>
        <dbReference type="SAM" id="Phobius"/>
    </source>
</evidence>
<protein>
    <submittedName>
        <fullName evidence="12">Uncharacterized protein</fullName>
    </submittedName>
</protein>
<keyword evidence="3" id="KW-0813">Transport</keyword>
<evidence type="ECO:0000256" key="6">
    <source>
        <dbReference type="ARBA" id="ARBA00022892"/>
    </source>
</evidence>
<comment type="subcellular location">
    <subcellularLocation>
        <location evidence="1">Endoplasmic reticulum membrane</location>
        <topology evidence="1">Single-pass type IV membrane protein</topology>
    </subcellularLocation>
</comment>
<dbReference type="GO" id="GO:0006890">
    <property type="term" value="P:retrograde vesicle-mediated transport, Golgi to endoplasmic reticulum"/>
    <property type="evidence" value="ECO:0007669"/>
    <property type="project" value="TreeGrafter"/>
</dbReference>
<evidence type="ECO:0000256" key="7">
    <source>
        <dbReference type="ARBA" id="ARBA00022927"/>
    </source>
</evidence>
<evidence type="ECO:0000313" key="12">
    <source>
        <dbReference type="EMBL" id="KAG0665175.1"/>
    </source>
</evidence>
<feature type="compositionally biased region" description="Polar residues" evidence="10">
    <location>
        <begin position="255"/>
        <end position="269"/>
    </location>
</feature>
<organism evidence="12 13">
    <name type="scientific">Rhodotorula mucilaginosa</name>
    <name type="common">Yeast</name>
    <name type="synonym">Rhodotorula rubra</name>
    <dbReference type="NCBI Taxonomy" id="5537"/>
    <lineage>
        <taxon>Eukaryota</taxon>
        <taxon>Fungi</taxon>
        <taxon>Dikarya</taxon>
        <taxon>Basidiomycota</taxon>
        <taxon>Pucciniomycotina</taxon>
        <taxon>Microbotryomycetes</taxon>
        <taxon>Sporidiobolales</taxon>
        <taxon>Sporidiobolaceae</taxon>
        <taxon>Rhodotorula</taxon>
    </lineage>
</organism>
<evidence type="ECO:0000256" key="8">
    <source>
        <dbReference type="ARBA" id="ARBA00022989"/>
    </source>
</evidence>
<feature type="compositionally biased region" description="Acidic residues" evidence="10">
    <location>
        <begin position="333"/>
        <end position="344"/>
    </location>
</feature>
<dbReference type="GO" id="GO:0005484">
    <property type="term" value="F:SNAP receptor activity"/>
    <property type="evidence" value="ECO:0007669"/>
    <property type="project" value="TreeGrafter"/>
</dbReference>
<dbReference type="Proteomes" id="UP000777482">
    <property type="component" value="Unassembled WGS sequence"/>
</dbReference>
<keyword evidence="13" id="KW-1185">Reference proteome</keyword>
<feature type="compositionally biased region" description="Low complexity" evidence="10">
    <location>
        <begin position="146"/>
        <end position="156"/>
    </location>
</feature>
<evidence type="ECO:0000256" key="9">
    <source>
        <dbReference type="ARBA" id="ARBA00023136"/>
    </source>
</evidence>